<reference evidence="2" key="2">
    <citation type="journal article" date="2024" name="Plant">
        <title>Genomic evolution and insights into agronomic trait innovations of Sesamum species.</title>
        <authorList>
            <person name="Miao H."/>
            <person name="Wang L."/>
            <person name="Qu L."/>
            <person name="Liu H."/>
            <person name="Sun Y."/>
            <person name="Le M."/>
            <person name="Wang Q."/>
            <person name="Wei S."/>
            <person name="Zheng Y."/>
            <person name="Lin W."/>
            <person name="Duan Y."/>
            <person name="Cao H."/>
            <person name="Xiong S."/>
            <person name="Wang X."/>
            <person name="Wei L."/>
            <person name="Li C."/>
            <person name="Ma Q."/>
            <person name="Ju M."/>
            <person name="Zhao R."/>
            <person name="Li G."/>
            <person name="Mu C."/>
            <person name="Tian Q."/>
            <person name="Mei H."/>
            <person name="Zhang T."/>
            <person name="Gao T."/>
            <person name="Zhang H."/>
        </authorList>
    </citation>
    <scope>NUCLEOTIDE SEQUENCE</scope>
    <source>
        <strain evidence="2">G01</strain>
    </source>
</reference>
<protein>
    <submittedName>
        <fullName evidence="2">Uncharacterized protein</fullName>
    </submittedName>
</protein>
<dbReference type="AlphaFoldDB" id="A0AAW2IXA7"/>
<gene>
    <name evidence="2" type="ORF">Sangu_2714900</name>
</gene>
<evidence type="ECO:0000313" key="2">
    <source>
        <dbReference type="EMBL" id="KAL0286914.1"/>
    </source>
</evidence>
<feature type="chain" id="PRO_5043565214" evidence="1">
    <location>
        <begin position="17"/>
        <end position="104"/>
    </location>
</feature>
<dbReference type="EMBL" id="JACGWK010001509">
    <property type="protein sequence ID" value="KAL0286914.1"/>
    <property type="molecule type" value="Genomic_DNA"/>
</dbReference>
<feature type="signal peptide" evidence="1">
    <location>
        <begin position="1"/>
        <end position="16"/>
    </location>
</feature>
<sequence>MEFWRITMLGVLSSEALVPELMDGDTGLWQEELVQETWAYGAMAGGAGSRGFSPDDALTILASVLGGLLNIDVLIWHFTQDGVFSIKSSYQLKIQRQRMVMESI</sequence>
<reference evidence="2" key="1">
    <citation type="submission" date="2020-06" db="EMBL/GenBank/DDBJ databases">
        <authorList>
            <person name="Li T."/>
            <person name="Hu X."/>
            <person name="Zhang T."/>
            <person name="Song X."/>
            <person name="Zhang H."/>
            <person name="Dai N."/>
            <person name="Sheng W."/>
            <person name="Hou X."/>
            <person name="Wei L."/>
        </authorList>
    </citation>
    <scope>NUCLEOTIDE SEQUENCE</scope>
    <source>
        <strain evidence="2">G01</strain>
        <tissue evidence="2">Leaf</tissue>
    </source>
</reference>
<proteinExistence type="predicted"/>
<keyword evidence="1" id="KW-0732">Signal</keyword>
<name>A0AAW2IXA7_9LAMI</name>
<organism evidence="2">
    <name type="scientific">Sesamum angustifolium</name>
    <dbReference type="NCBI Taxonomy" id="2727405"/>
    <lineage>
        <taxon>Eukaryota</taxon>
        <taxon>Viridiplantae</taxon>
        <taxon>Streptophyta</taxon>
        <taxon>Embryophyta</taxon>
        <taxon>Tracheophyta</taxon>
        <taxon>Spermatophyta</taxon>
        <taxon>Magnoliopsida</taxon>
        <taxon>eudicotyledons</taxon>
        <taxon>Gunneridae</taxon>
        <taxon>Pentapetalae</taxon>
        <taxon>asterids</taxon>
        <taxon>lamiids</taxon>
        <taxon>Lamiales</taxon>
        <taxon>Pedaliaceae</taxon>
        <taxon>Sesamum</taxon>
    </lineage>
</organism>
<evidence type="ECO:0000256" key="1">
    <source>
        <dbReference type="SAM" id="SignalP"/>
    </source>
</evidence>
<accession>A0AAW2IXA7</accession>
<comment type="caution">
    <text evidence="2">The sequence shown here is derived from an EMBL/GenBank/DDBJ whole genome shotgun (WGS) entry which is preliminary data.</text>
</comment>